<name>A0ABV6Z6V7_UNCC1</name>
<dbReference type="InterPro" id="IPR023404">
    <property type="entry name" value="rSAM_horseshoe"/>
</dbReference>
<dbReference type="Gene3D" id="3.80.30.20">
    <property type="entry name" value="tm_1862 like domain"/>
    <property type="match status" value="1"/>
</dbReference>
<evidence type="ECO:0000313" key="11">
    <source>
        <dbReference type="Proteomes" id="UP001594351"/>
    </source>
</evidence>
<sequence length="437" mass="49648">MKIALVSPCDEQNEWKNSRSVFVFPPLALACLKAVTPVDHNVQVIDETIQEVRINEDTDLVGISIVTANANRGYDLADQLRQKGITVVMGGIHVTLCPDEARQHADAIVVGEGEEVWPQLLEDVENKKLESCYQAPAVDLAEIPIPDHAVFSNERYRIPNTVMATRGCPFGCSFCSTSLIYGHKYRKRSIADVITEIQQFQNRFFIFLDDNLFFDPQYARELMTAVTPLKKRWVSQAAFNVAHDQELLRLIKKAGCMAFLIGFESVADSNFHELGKPVKSLENYSEAIEKIHAAGILVQGSFIFGFDGDTPDIFGQTIDFVKKIGIDTANFCTLTPTPGTPLFDRFDAENRLLTKDWSQYTRQKVVFKPKKITPHQLAVGRLWAYHKFYSLPSMIKRMPLLFPQFFWFWLYNISFRVGTNRSSKTEQFLARNTVTPE</sequence>
<feature type="domain" description="B12-binding" evidence="8">
    <location>
        <begin position="2"/>
        <end position="131"/>
    </location>
</feature>
<dbReference type="InterPro" id="IPR006638">
    <property type="entry name" value="Elp3/MiaA/NifB-like_rSAM"/>
</dbReference>
<evidence type="ECO:0000256" key="1">
    <source>
        <dbReference type="ARBA" id="ARBA00001966"/>
    </source>
</evidence>
<evidence type="ECO:0000256" key="7">
    <source>
        <dbReference type="ARBA" id="ARBA00023014"/>
    </source>
</evidence>
<dbReference type="InterPro" id="IPR007197">
    <property type="entry name" value="rSAM"/>
</dbReference>
<evidence type="ECO:0000256" key="4">
    <source>
        <dbReference type="ARBA" id="ARBA00022691"/>
    </source>
</evidence>
<keyword evidence="6" id="KW-0408">Iron</keyword>
<evidence type="ECO:0000259" key="9">
    <source>
        <dbReference type="PROSITE" id="PS51918"/>
    </source>
</evidence>
<dbReference type="SFLD" id="SFLDG01123">
    <property type="entry name" value="methyltransferase_(Class_B)"/>
    <property type="match status" value="1"/>
</dbReference>
<protein>
    <submittedName>
        <fullName evidence="10">B12-binding domain-containing radical SAM protein</fullName>
    </submittedName>
</protein>
<dbReference type="SFLD" id="SFLDS00029">
    <property type="entry name" value="Radical_SAM"/>
    <property type="match status" value="1"/>
</dbReference>
<evidence type="ECO:0000256" key="3">
    <source>
        <dbReference type="ARBA" id="ARBA00022679"/>
    </source>
</evidence>
<keyword evidence="7" id="KW-0411">Iron-sulfur</keyword>
<organism evidence="10 11">
    <name type="scientific">candidate division CSSED10-310 bacterium</name>
    <dbReference type="NCBI Taxonomy" id="2855610"/>
    <lineage>
        <taxon>Bacteria</taxon>
        <taxon>Bacteria division CSSED10-310</taxon>
    </lineage>
</organism>
<dbReference type="Pfam" id="PF04055">
    <property type="entry name" value="Radical_SAM"/>
    <property type="match status" value="1"/>
</dbReference>
<dbReference type="PANTHER" id="PTHR43409">
    <property type="entry name" value="ANAEROBIC MAGNESIUM-PROTOPORPHYRIN IX MONOMETHYL ESTER CYCLASE-RELATED"/>
    <property type="match status" value="1"/>
</dbReference>
<dbReference type="PROSITE" id="PS51257">
    <property type="entry name" value="PROKAR_LIPOPROTEIN"/>
    <property type="match status" value="1"/>
</dbReference>
<dbReference type="SUPFAM" id="SSF102114">
    <property type="entry name" value="Radical SAM enzymes"/>
    <property type="match status" value="1"/>
</dbReference>
<dbReference type="Gene3D" id="3.40.50.280">
    <property type="entry name" value="Cobalamin-binding domain"/>
    <property type="match status" value="1"/>
</dbReference>
<dbReference type="InterPro" id="IPR058240">
    <property type="entry name" value="rSAM_sf"/>
</dbReference>
<keyword evidence="11" id="KW-1185">Reference proteome</keyword>
<comment type="caution">
    <text evidence="10">The sequence shown here is derived from an EMBL/GenBank/DDBJ whole genome shotgun (WGS) entry which is preliminary data.</text>
</comment>
<evidence type="ECO:0000256" key="2">
    <source>
        <dbReference type="ARBA" id="ARBA00022603"/>
    </source>
</evidence>
<evidence type="ECO:0000256" key="5">
    <source>
        <dbReference type="ARBA" id="ARBA00022723"/>
    </source>
</evidence>
<evidence type="ECO:0000259" key="8">
    <source>
        <dbReference type="PROSITE" id="PS51332"/>
    </source>
</evidence>
<keyword evidence="5" id="KW-0479">Metal-binding</keyword>
<dbReference type="SMART" id="SM00729">
    <property type="entry name" value="Elp3"/>
    <property type="match status" value="1"/>
</dbReference>
<dbReference type="InterPro" id="IPR051198">
    <property type="entry name" value="BchE-like"/>
</dbReference>
<dbReference type="InterPro" id="IPR036724">
    <property type="entry name" value="Cobalamin-bd_sf"/>
</dbReference>
<evidence type="ECO:0000313" key="10">
    <source>
        <dbReference type="EMBL" id="MFC1854185.1"/>
    </source>
</evidence>
<feature type="domain" description="Radical SAM core" evidence="9">
    <location>
        <begin position="154"/>
        <end position="392"/>
    </location>
</feature>
<dbReference type="PROSITE" id="PS51332">
    <property type="entry name" value="B12_BINDING"/>
    <property type="match status" value="1"/>
</dbReference>
<dbReference type="InterPro" id="IPR006158">
    <property type="entry name" value="Cobalamin-bd"/>
</dbReference>
<keyword evidence="2" id="KW-0489">Methyltransferase</keyword>
<dbReference type="SUPFAM" id="SSF52242">
    <property type="entry name" value="Cobalamin (vitamin B12)-binding domain"/>
    <property type="match status" value="1"/>
</dbReference>
<dbReference type="Pfam" id="PF02310">
    <property type="entry name" value="B12-binding"/>
    <property type="match status" value="1"/>
</dbReference>
<dbReference type="SFLD" id="SFLDG01082">
    <property type="entry name" value="B12-binding_domain_containing"/>
    <property type="match status" value="1"/>
</dbReference>
<reference evidence="10 11" key="1">
    <citation type="submission" date="2024-09" db="EMBL/GenBank/DDBJ databases">
        <title>Laminarin stimulates single cell rates of sulfate reduction while oxygen inhibits transcriptomic activity in coastal marine sediment.</title>
        <authorList>
            <person name="Lindsay M."/>
            <person name="Orcutt B."/>
            <person name="Emerson D."/>
            <person name="Stepanauskas R."/>
            <person name="D'Angelo T."/>
        </authorList>
    </citation>
    <scope>NUCLEOTIDE SEQUENCE [LARGE SCALE GENOMIC DNA]</scope>
    <source>
        <strain evidence="10">SAG AM-311-K15</strain>
    </source>
</reference>
<dbReference type="EMBL" id="JBHPBY010000756">
    <property type="protein sequence ID" value="MFC1854185.1"/>
    <property type="molecule type" value="Genomic_DNA"/>
</dbReference>
<dbReference type="PANTHER" id="PTHR43409:SF7">
    <property type="entry name" value="BLL1977 PROTEIN"/>
    <property type="match status" value="1"/>
</dbReference>
<keyword evidence="3" id="KW-0808">Transferase</keyword>
<evidence type="ECO:0000256" key="6">
    <source>
        <dbReference type="ARBA" id="ARBA00023004"/>
    </source>
</evidence>
<dbReference type="CDD" id="cd01335">
    <property type="entry name" value="Radical_SAM"/>
    <property type="match status" value="1"/>
</dbReference>
<dbReference type="PROSITE" id="PS51918">
    <property type="entry name" value="RADICAL_SAM"/>
    <property type="match status" value="1"/>
</dbReference>
<dbReference type="InterPro" id="IPR034466">
    <property type="entry name" value="Methyltransferase_Class_B"/>
</dbReference>
<comment type="cofactor">
    <cofactor evidence="1">
        <name>[4Fe-4S] cluster</name>
        <dbReference type="ChEBI" id="CHEBI:49883"/>
    </cofactor>
</comment>
<accession>A0ABV6Z6V7</accession>
<dbReference type="CDD" id="cd02068">
    <property type="entry name" value="radical_SAM_B12_BD"/>
    <property type="match status" value="1"/>
</dbReference>
<keyword evidence="4" id="KW-0949">S-adenosyl-L-methionine</keyword>
<proteinExistence type="predicted"/>
<dbReference type="Proteomes" id="UP001594351">
    <property type="component" value="Unassembled WGS sequence"/>
</dbReference>
<gene>
    <name evidence="10" type="ORF">ACFL27_28715</name>
</gene>